<dbReference type="RefSeq" id="WP_126702274.1">
    <property type="nucleotide sequence ID" value="NZ_RWKW01000111.1"/>
</dbReference>
<dbReference type="InterPro" id="IPR036397">
    <property type="entry name" value="RNaseH_sf"/>
</dbReference>
<accession>A0A429YNT1</accession>
<organism evidence="3 4">
    <name type="scientific">Aquibium carbonis</name>
    <dbReference type="NCBI Taxonomy" id="2495581"/>
    <lineage>
        <taxon>Bacteria</taxon>
        <taxon>Pseudomonadati</taxon>
        <taxon>Pseudomonadota</taxon>
        <taxon>Alphaproteobacteria</taxon>
        <taxon>Hyphomicrobiales</taxon>
        <taxon>Phyllobacteriaceae</taxon>
        <taxon>Aquibium</taxon>
    </lineage>
</organism>
<name>A0A429YNT1_9HYPH</name>
<dbReference type="InterPro" id="IPR012337">
    <property type="entry name" value="RNaseH-like_sf"/>
</dbReference>
<gene>
    <name evidence="3" type="ORF">EJC49_23015</name>
</gene>
<evidence type="ECO:0000313" key="4">
    <source>
        <dbReference type="Proteomes" id="UP000278398"/>
    </source>
</evidence>
<dbReference type="InterPro" id="IPR001584">
    <property type="entry name" value="Integrase_cat-core"/>
</dbReference>
<evidence type="ECO:0000259" key="2">
    <source>
        <dbReference type="PROSITE" id="PS50994"/>
    </source>
</evidence>
<dbReference type="SUPFAM" id="SSF53098">
    <property type="entry name" value="Ribonuclease H-like"/>
    <property type="match status" value="1"/>
</dbReference>
<reference evidence="3 4" key="1">
    <citation type="submission" date="2018-12" db="EMBL/GenBank/DDBJ databases">
        <title>Mesorhizobium carbonis sp. nov., isolated from coal mine water.</title>
        <authorList>
            <person name="Xin W."/>
            <person name="Xu Z."/>
            <person name="Xiang F."/>
            <person name="Zhang J."/>
            <person name="Xi L."/>
            <person name="Liu J."/>
        </authorList>
    </citation>
    <scope>NUCLEOTIDE SEQUENCE [LARGE SCALE GENOMIC DNA]</scope>
    <source>
        <strain evidence="3 4">B2.3</strain>
    </source>
</reference>
<dbReference type="Gene3D" id="3.30.420.10">
    <property type="entry name" value="Ribonuclease H-like superfamily/Ribonuclease H"/>
    <property type="match status" value="1"/>
</dbReference>
<dbReference type="GO" id="GO:0015074">
    <property type="term" value="P:DNA integration"/>
    <property type="evidence" value="ECO:0007669"/>
    <property type="project" value="InterPro"/>
</dbReference>
<evidence type="ECO:0000256" key="1">
    <source>
        <dbReference type="SAM" id="MobiDB-lite"/>
    </source>
</evidence>
<evidence type="ECO:0000313" key="3">
    <source>
        <dbReference type="EMBL" id="RST83069.1"/>
    </source>
</evidence>
<feature type="domain" description="Integrase catalytic" evidence="2">
    <location>
        <begin position="290"/>
        <end position="514"/>
    </location>
</feature>
<dbReference type="Proteomes" id="UP000278398">
    <property type="component" value="Unassembled WGS sequence"/>
</dbReference>
<comment type="caution">
    <text evidence="3">The sequence shown here is derived from an EMBL/GenBank/DDBJ whole genome shotgun (WGS) entry which is preliminary data.</text>
</comment>
<sequence length="746" mass="84647">MKQFDPASARGREPSYTFGRHDRLQIDGESFRVERKVKDTHILQRVIDGVFAEDSYVSKTDAEIRSLLKTRRARHQENYYTKTIQILRAQQDDTDLNYLREDQLRTLAWKKEWVVRFLVAMNDLQAEWRPKRKPADFERFIAENAEAIDRWYLKKFGERRRPGRRLAGRVRKSSDHPGPTALRDWIRAYIRKGCKVGALKSLYKNCGNRNQLDPRVVSVIEKEVKLHASTLRPKIADIVQNVEVKLDDLNKSSGGATPLMVSHNAIRRRIHKIDPLIRDAGRLGPEYALRKYTPVGRGIEALVALARVEVDSWTVDLHTLVARSAVWKSMTPEERKKVPRIRLTLTVAIDCASRCIVGFNSSHCAPSTATGRSTLKTILHDKTELAQACGAKAAWHMCGRAVDVATHGGAEFADDFQDAAGLVGMNHLTPDADPRKRGTIEKFFVTLERVCRYFAGRTFSNVVEKGEYNSEEAAAVTVGEFFEFVVRFIVDSYHLRPHRGLGGRTPYHKWMELTEHGDPPRPSAEQMAYAFMIKRKPRVISSMGFELLGNAYNSEELVWLRTVAGQRKIEVGIEPEDMSVMYAIVPEDLDGRVKGVEVGRRLLIIPTQSGIKKDTTLAHILLSNADVRDFVKREAAEGREIRIDSHREFLRISEALHRRAGMQSHEVTQATLDTLEKIMERGGRAALGAVNHAIEQSEDDDIGRVIGKTRRTQPRSGPDPSADDATERVRRRISRSMNTYDGDDDE</sequence>
<keyword evidence="4" id="KW-1185">Reference proteome</keyword>
<dbReference type="OrthoDB" id="5287589at2"/>
<dbReference type="PROSITE" id="PS50994">
    <property type="entry name" value="INTEGRASE"/>
    <property type="match status" value="1"/>
</dbReference>
<proteinExistence type="predicted"/>
<feature type="region of interest" description="Disordered" evidence="1">
    <location>
        <begin position="698"/>
        <end position="746"/>
    </location>
</feature>
<dbReference type="AlphaFoldDB" id="A0A429YNT1"/>
<dbReference type="EMBL" id="RWKW01000111">
    <property type="protein sequence ID" value="RST83069.1"/>
    <property type="molecule type" value="Genomic_DNA"/>
</dbReference>
<protein>
    <recommendedName>
        <fullName evidence="2">Integrase catalytic domain-containing protein</fullName>
    </recommendedName>
</protein>
<dbReference type="GO" id="GO:0003676">
    <property type="term" value="F:nucleic acid binding"/>
    <property type="evidence" value="ECO:0007669"/>
    <property type="project" value="InterPro"/>
</dbReference>